<dbReference type="InterPro" id="IPR009014">
    <property type="entry name" value="Transketo_C/PFOR_II"/>
</dbReference>
<dbReference type="EMBL" id="BAAAQK010000005">
    <property type="protein sequence ID" value="GAA1844720.1"/>
    <property type="molecule type" value="Genomic_DNA"/>
</dbReference>
<dbReference type="PANTHER" id="PTHR48084">
    <property type="entry name" value="2-OXOGLUTARATE OXIDOREDUCTASE SUBUNIT KORB-RELATED"/>
    <property type="match status" value="1"/>
</dbReference>
<evidence type="ECO:0000313" key="4">
    <source>
        <dbReference type="EMBL" id="GAA1844720.1"/>
    </source>
</evidence>
<dbReference type="CDD" id="cd07034">
    <property type="entry name" value="TPP_PYR_PFOR_IOR-alpha_like"/>
    <property type="match status" value="1"/>
</dbReference>
<accession>A0ABN2N0C0</accession>
<keyword evidence="1" id="KW-0560">Oxidoreductase</keyword>
<dbReference type="Gene3D" id="3.40.50.970">
    <property type="match status" value="1"/>
</dbReference>
<comment type="caution">
    <text evidence="4">The sequence shown here is derived from an EMBL/GenBank/DDBJ whole genome shotgun (WGS) entry which is preliminary data.</text>
</comment>
<feature type="domain" description="Pyruvate/ketoisovalerate oxidoreductase catalytic" evidence="2">
    <location>
        <begin position="725"/>
        <end position="912"/>
    </location>
</feature>
<dbReference type="InterPro" id="IPR046667">
    <property type="entry name" value="DUF6537"/>
</dbReference>
<dbReference type="SUPFAM" id="SSF53323">
    <property type="entry name" value="Pyruvate-ferredoxin oxidoreductase, PFOR, domain III"/>
    <property type="match status" value="1"/>
</dbReference>
<dbReference type="InterPro" id="IPR029061">
    <property type="entry name" value="THDP-binding"/>
</dbReference>
<dbReference type="InterPro" id="IPR051457">
    <property type="entry name" value="2-oxoacid:Fd_oxidoreductase"/>
</dbReference>
<dbReference type="PANTHER" id="PTHR48084:SF3">
    <property type="entry name" value="SUBUNIT OF PYRUVATE:FLAVODOXIN OXIDOREDUCTASE"/>
    <property type="match status" value="1"/>
</dbReference>
<dbReference type="Proteomes" id="UP001500449">
    <property type="component" value="Unassembled WGS sequence"/>
</dbReference>
<evidence type="ECO:0000256" key="1">
    <source>
        <dbReference type="ARBA" id="ARBA00023002"/>
    </source>
</evidence>
<dbReference type="SUPFAM" id="SSF52518">
    <property type="entry name" value="Thiamin diphosphate-binding fold (THDP-binding)"/>
    <property type="match status" value="2"/>
</dbReference>
<evidence type="ECO:0000259" key="2">
    <source>
        <dbReference type="Pfam" id="PF01558"/>
    </source>
</evidence>
<keyword evidence="5" id="KW-1185">Reference proteome</keyword>
<reference evidence="4 5" key="1">
    <citation type="journal article" date="2019" name="Int. J. Syst. Evol. Microbiol.">
        <title>The Global Catalogue of Microorganisms (GCM) 10K type strain sequencing project: providing services to taxonomists for standard genome sequencing and annotation.</title>
        <authorList>
            <consortium name="The Broad Institute Genomics Platform"/>
            <consortium name="The Broad Institute Genome Sequencing Center for Infectious Disease"/>
            <person name="Wu L."/>
            <person name="Ma J."/>
        </authorList>
    </citation>
    <scope>NUCLEOTIDE SEQUENCE [LARGE SCALE GENOMIC DNA]</scope>
    <source>
        <strain evidence="4 5">JCM 16009</strain>
    </source>
</reference>
<dbReference type="InterPro" id="IPR002880">
    <property type="entry name" value="Pyrv_Fd/Flavodoxin_OxRdtase_N"/>
</dbReference>
<organism evidence="4 5">
    <name type="scientific">Pseudonocardia ailaonensis</name>
    <dbReference type="NCBI Taxonomy" id="367279"/>
    <lineage>
        <taxon>Bacteria</taxon>
        <taxon>Bacillati</taxon>
        <taxon>Actinomycetota</taxon>
        <taxon>Actinomycetes</taxon>
        <taxon>Pseudonocardiales</taxon>
        <taxon>Pseudonocardiaceae</taxon>
        <taxon>Pseudonocardia</taxon>
    </lineage>
</organism>
<sequence>MTRDFTLADRYEAESGEILLSGLQALVRLPLEAHRLDRADGLRTATMISGYEGSPLAGLDLELARRSELLAEHDVLHRPAVNEELGVTIVQGTQLAPQVGPLTHDGVLGIWYGKAPGLDRATDALRHGNLGGAHPRGGVVLLVGDDATAKSSTVPSASEAAMAEIGLVVLVPRDPQEILEFGLHAVRMSRFSGLWVGLKLATSVVDGSGIVRIAPPRPDRYRIPTSADGRAMGHDHEVSARFLQPRLADLERTLAARTDLAMRYTELNELNHITGDPGATIGFVAAGATFRNVVAALTDLGIDQENLERSGVRLLQLGVVHPLDGRAVGRFAEGLAEIVVVEEKRSFVESAVKDVLYDRAERPMVLGRRGPDGEPLLRTDGDLPPDVIAAAIAPRLAARLDLAAVRAWLARRERPRIHLPLVGAKRPPYFCSGCPHNRSTEAPAGTLVGAGIGCSGLVTIMDNDRIGDVVGFSQMGGEGMTWVGMAPFLRDPQPFVQNLGDGTYHHSGSLAVRAAVASGVTMTYKILLNGAVAMTGGQAVEGGRGIRDLIGNLVADGVRRVVVTTDDPRRYRGRALPGGVQVRHRDDLVAVQEELAGVPGVTVIVHEQECATELRRKRKRGKAATPGSRVHINTRVCEGCGDCGHKSNCLSVRPVDTEYGRKTQIDQHSCNMDFSCVLGDCPAFVSVVPGAPRDRAVADLPEHELPPPPAAPVPAVVTVRMLGVGGTGIVTAAQVLATAAARSGLQVSTLDQLGLAQKGGAVVSDLSFGTAVAESNLMGAEQCDVYIGCDLLVAADAANLAVTSPTRTVAVLSTGRLPTGPMVADPDVRYPEGERLAAAVVGRCREGESRTFDAQALAKGLLGSEQTANILMLGVAVQLGAIPLSPESLEAAIALNGAAVGQNVQAFRRGRQWVVDPGTVEALAGTAAPPPAVPTAAAVDVVVAAGLDPDGPAGTLIVDRVRELIAYQDVAYARHYATEVATVHRIAGGWGDDAPVTREFAHHLHRLMAYKDEFEVARLSLRPELAGEIEQTFGSGASHSFLLHPPVLRAIGMRRKIALGRPARPLLGLLAASRALRRYPAVNPFGWGRVRALERALPGEYRELVGAALATSDADDVEAVLEVVRAADLVRGYEAVKVAGVARFRERATEALAGLAEGRTAARG</sequence>
<dbReference type="Gene3D" id="3.40.920.10">
    <property type="entry name" value="Pyruvate-ferredoxin oxidoreductase, PFOR, domain III"/>
    <property type="match status" value="1"/>
</dbReference>
<dbReference type="Pfam" id="PF20169">
    <property type="entry name" value="DUF6537"/>
    <property type="match status" value="1"/>
</dbReference>
<proteinExistence type="predicted"/>
<dbReference type="NCBIfam" id="NF009588">
    <property type="entry name" value="PRK13029.1"/>
    <property type="match status" value="1"/>
</dbReference>
<dbReference type="SUPFAM" id="SSF52922">
    <property type="entry name" value="TK C-terminal domain-like"/>
    <property type="match status" value="1"/>
</dbReference>
<dbReference type="Pfam" id="PF01558">
    <property type="entry name" value="POR"/>
    <property type="match status" value="1"/>
</dbReference>
<dbReference type="InterPro" id="IPR002869">
    <property type="entry name" value="Pyrv_flavodox_OxRed_cen"/>
</dbReference>
<evidence type="ECO:0000313" key="5">
    <source>
        <dbReference type="Proteomes" id="UP001500449"/>
    </source>
</evidence>
<gene>
    <name evidence="4" type="ORF">GCM10009836_25250</name>
</gene>
<feature type="domain" description="DUF6537" evidence="3">
    <location>
        <begin position="956"/>
        <end position="1149"/>
    </location>
</feature>
<evidence type="ECO:0000259" key="3">
    <source>
        <dbReference type="Pfam" id="PF20169"/>
    </source>
</evidence>
<name>A0ABN2N0C0_9PSEU</name>
<dbReference type="InterPro" id="IPR019752">
    <property type="entry name" value="Pyrv/ketoisovalerate_OxRed_cat"/>
</dbReference>
<dbReference type="NCBIfam" id="NF009589">
    <property type="entry name" value="PRK13030.1"/>
    <property type="match status" value="1"/>
</dbReference>
<protein>
    <submittedName>
        <fullName evidence="4">Indolepyruvate ferredoxin oxidoreductase family protein</fullName>
    </submittedName>
</protein>
<dbReference type="RefSeq" id="WP_344415755.1">
    <property type="nucleotide sequence ID" value="NZ_BAAAQK010000005.1"/>
</dbReference>